<keyword evidence="4" id="KW-0805">Transcription regulation</keyword>
<gene>
    <name evidence="4" type="primary">MED11</name>
    <name evidence="6" type="ORF">BOTBODRAFT_56562</name>
</gene>
<comment type="similarity">
    <text evidence="2 4">Belongs to the Mediator complex subunit 11 family.</text>
</comment>
<keyword evidence="4" id="KW-0010">Activator</keyword>
<dbReference type="AlphaFoldDB" id="A0A067MAH9"/>
<dbReference type="OrthoDB" id="3358442at2759"/>
<feature type="region of interest" description="Disordered" evidence="5">
    <location>
        <begin position="43"/>
        <end position="63"/>
    </location>
</feature>
<evidence type="ECO:0000256" key="1">
    <source>
        <dbReference type="ARBA" id="ARBA00004123"/>
    </source>
</evidence>
<proteinExistence type="inferred from homology"/>
<dbReference type="GO" id="GO:0016592">
    <property type="term" value="C:mediator complex"/>
    <property type="evidence" value="ECO:0007669"/>
    <property type="project" value="InterPro"/>
</dbReference>
<feature type="compositionally biased region" description="Pro residues" evidence="5">
    <location>
        <begin position="105"/>
        <end position="116"/>
    </location>
</feature>
<dbReference type="Pfam" id="PF10280">
    <property type="entry name" value="Med11"/>
    <property type="match status" value="1"/>
</dbReference>
<feature type="region of interest" description="Disordered" evidence="5">
    <location>
        <begin position="1"/>
        <end position="20"/>
    </location>
</feature>
<protein>
    <recommendedName>
        <fullName evidence="4">Mediator of RNA polymerase II transcription subunit 11</fullName>
    </recommendedName>
    <alternativeName>
        <fullName evidence="4">Mediator complex subunit 11</fullName>
    </alternativeName>
</protein>
<dbReference type="GO" id="GO:0003712">
    <property type="term" value="F:transcription coregulator activity"/>
    <property type="evidence" value="ECO:0007669"/>
    <property type="project" value="InterPro"/>
</dbReference>
<evidence type="ECO:0000313" key="7">
    <source>
        <dbReference type="Proteomes" id="UP000027195"/>
    </source>
</evidence>
<feature type="region of interest" description="Disordered" evidence="5">
    <location>
        <begin position="98"/>
        <end position="118"/>
    </location>
</feature>
<dbReference type="Gene3D" id="1.10.287.3490">
    <property type="match status" value="1"/>
</dbReference>
<dbReference type="STRING" id="930990.A0A067MAH9"/>
<keyword evidence="4" id="KW-0804">Transcription</keyword>
<sequence length="175" mass="19125">MERTTSENAPSSSNSSAKQIKALGEVEKDIARLLQLAASSLSLMTLPRPDSEDENGRLPQGEERSEMFVQEATEYFNKLDAIQLGIRKALSNLRQTRIPPSSINAPPPNFVPPPLGVGPATMLQNEITSASNDEVPKQGLQESRVERDAWIAAVQALQAYKRTQDDSIPSQRGAQ</sequence>
<evidence type="ECO:0000256" key="4">
    <source>
        <dbReference type="RuleBase" id="RU364147"/>
    </source>
</evidence>
<dbReference type="HOGENOM" id="CLU_119156_0_0_1"/>
<dbReference type="InParanoid" id="A0A067MAH9"/>
<comment type="function">
    <text evidence="4">Component of the Mediator complex, a coactivator involved in the regulated transcription of nearly all RNA polymerase II-dependent genes. Mediator functions as a bridge to convey information from gene-specific regulatory proteins to the basal RNA polymerase II transcription machinery. Mediator is recruited to promoters by direct interactions with regulatory proteins and serves as a scaffold for the assembly of a functional pre-initiation complex with RNA polymerase II and the general transcription factors.</text>
</comment>
<dbReference type="EMBL" id="KL198048">
    <property type="protein sequence ID" value="KDQ12763.1"/>
    <property type="molecule type" value="Genomic_DNA"/>
</dbReference>
<evidence type="ECO:0000256" key="3">
    <source>
        <dbReference type="ARBA" id="ARBA00023242"/>
    </source>
</evidence>
<dbReference type="GO" id="GO:0006357">
    <property type="term" value="P:regulation of transcription by RNA polymerase II"/>
    <property type="evidence" value="ECO:0007669"/>
    <property type="project" value="InterPro"/>
</dbReference>
<name>A0A067MAH9_BOTB1</name>
<organism evidence="6 7">
    <name type="scientific">Botryobasidium botryosum (strain FD-172 SS1)</name>
    <dbReference type="NCBI Taxonomy" id="930990"/>
    <lineage>
        <taxon>Eukaryota</taxon>
        <taxon>Fungi</taxon>
        <taxon>Dikarya</taxon>
        <taxon>Basidiomycota</taxon>
        <taxon>Agaricomycotina</taxon>
        <taxon>Agaricomycetes</taxon>
        <taxon>Cantharellales</taxon>
        <taxon>Botryobasidiaceae</taxon>
        <taxon>Botryobasidium</taxon>
    </lineage>
</organism>
<evidence type="ECO:0000256" key="5">
    <source>
        <dbReference type="SAM" id="MobiDB-lite"/>
    </source>
</evidence>
<evidence type="ECO:0000313" key="6">
    <source>
        <dbReference type="EMBL" id="KDQ12763.1"/>
    </source>
</evidence>
<feature type="compositionally biased region" description="Low complexity" evidence="5">
    <location>
        <begin position="1"/>
        <end position="17"/>
    </location>
</feature>
<reference evidence="7" key="1">
    <citation type="journal article" date="2014" name="Proc. Natl. Acad. Sci. U.S.A.">
        <title>Extensive sampling of basidiomycete genomes demonstrates inadequacy of the white-rot/brown-rot paradigm for wood decay fungi.</title>
        <authorList>
            <person name="Riley R."/>
            <person name="Salamov A.A."/>
            <person name="Brown D.W."/>
            <person name="Nagy L.G."/>
            <person name="Floudas D."/>
            <person name="Held B.W."/>
            <person name="Levasseur A."/>
            <person name="Lombard V."/>
            <person name="Morin E."/>
            <person name="Otillar R."/>
            <person name="Lindquist E.A."/>
            <person name="Sun H."/>
            <person name="LaButti K.M."/>
            <person name="Schmutz J."/>
            <person name="Jabbour D."/>
            <person name="Luo H."/>
            <person name="Baker S.E."/>
            <person name="Pisabarro A.G."/>
            <person name="Walton J.D."/>
            <person name="Blanchette R.A."/>
            <person name="Henrissat B."/>
            <person name="Martin F."/>
            <person name="Cullen D."/>
            <person name="Hibbett D.S."/>
            <person name="Grigoriev I.V."/>
        </authorList>
    </citation>
    <scope>NUCLEOTIDE SEQUENCE [LARGE SCALE GENOMIC DNA]</scope>
    <source>
        <strain evidence="7">FD-172 SS1</strain>
    </source>
</reference>
<feature type="compositionally biased region" description="Basic and acidic residues" evidence="5">
    <location>
        <begin position="54"/>
        <end position="63"/>
    </location>
</feature>
<keyword evidence="3 4" id="KW-0539">Nucleus</keyword>
<comment type="subcellular location">
    <subcellularLocation>
        <location evidence="1 4">Nucleus</location>
    </subcellularLocation>
</comment>
<dbReference type="Proteomes" id="UP000027195">
    <property type="component" value="Unassembled WGS sequence"/>
</dbReference>
<accession>A0A067MAH9</accession>
<dbReference type="InterPro" id="IPR019404">
    <property type="entry name" value="Mediator_Med11"/>
</dbReference>
<keyword evidence="7" id="KW-1185">Reference proteome</keyword>
<comment type="subunit">
    <text evidence="4">Component of the Mediator complex.</text>
</comment>
<evidence type="ECO:0000256" key="2">
    <source>
        <dbReference type="ARBA" id="ARBA00008186"/>
    </source>
</evidence>